<feature type="coiled-coil region" evidence="1">
    <location>
        <begin position="640"/>
        <end position="676"/>
    </location>
</feature>
<evidence type="ECO:0000256" key="1">
    <source>
        <dbReference type="SAM" id="Coils"/>
    </source>
</evidence>
<organism evidence="3">
    <name type="scientific">uncultured Caudovirales phage</name>
    <dbReference type="NCBI Taxonomy" id="2100421"/>
    <lineage>
        <taxon>Viruses</taxon>
        <taxon>Duplodnaviria</taxon>
        <taxon>Heunggongvirae</taxon>
        <taxon>Uroviricota</taxon>
        <taxon>Caudoviricetes</taxon>
        <taxon>Peduoviridae</taxon>
        <taxon>Maltschvirus</taxon>
        <taxon>Maltschvirus maltsch</taxon>
    </lineage>
</organism>
<sequence length="740" mass="82390">MAEYRDNSRPSDEEIEMAANGELPEDMEEEEEFQGVTEEDLAGIVAAEIDDAVDYVDEVISPQRATAGQYYKGEPFGNEEEGRSQVVSMDVRDTVQAIMPSIMRVFFSATNVVEFAPNGPEDVQSAEQATEYVNYCLTRDNNLFEVCYSSFKDALVRKNGIVKIWWDEDKTVETIDYTGLDEQSFTVLMSDPDVELRDIEVEMSETQVETPEGMMASAPPPVYSCTAVRTTTKGRIAVASVPPEEFLIDRQAKSLEDAAFVGHRRYVTVSDLVKMGYELDEIEDLGYETTEDFNGNDEAFDRNPDATILGAGRTDLASRKIEYIETYLYVDMDGDGIAELRRVCVGGSAYKILHNEPCDHIPFVSFCPDPEPHTFFGMSVADVVMDIQLIKSNILRNMLDSLAQSIHPRTAVVEGQVNLEDVMNTEVGGIIRMRAPGMVQPFSQPFVGQAAFPMLQYMDELRENRTGISKAAAGLDANALQSSTRAAVAATVTAAQQHIELICRIFAETGMKPLFKKALYLLTTYQDAPRMVRLRNQFVPIDPRVWDSNMDVVVNVALGTGSNEEKMAFLAQVAQKQEMLIQQGGVQNNPLVDLSQYRNTLAQMLALAGYKDPNMFFKDPAMQPPPPPPAPPPPSPEEILAQVQAQAIQADIQKKAAELELQREEMMRKDDRERDKLDADTMLRAAEIEAKYSTQVNTASIQAMMQRDREFMRQTMAPAPAPAPQEVASPPPMMPPEGMM</sequence>
<feature type="compositionally biased region" description="Acidic residues" evidence="2">
    <location>
        <begin position="23"/>
        <end position="32"/>
    </location>
</feature>
<dbReference type="EMBL" id="LR796360">
    <property type="protein sequence ID" value="CAB4139346.1"/>
    <property type="molecule type" value="Genomic_DNA"/>
</dbReference>
<dbReference type="InterPro" id="IPR056909">
    <property type="entry name" value="SU10_portal"/>
</dbReference>
<feature type="region of interest" description="Disordered" evidence="2">
    <location>
        <begin position="717"/>
        <end position="740"/>
    </location>
</feature>
<evidence type="ECO:0008006" key="4">
    <source>
        <dbReference type="Google" id="ProtNLM"/>
    </source>
</evidence>
<gene>
    <name evidence="3" type="ORF">UFOVP351_39</name>
</gene>
<feature type="region of interest" description="Disordered" evidence="2">
    <location>
        <begin position="1"/>
        <end position="32"/>
    </location>
</feature>
<feature type="compositionally biased region" description="Pro residues" evidence="2">
    <location>
        <begin position="719"/>
        <end position="740"/>
    </location>
</feature>
<reference evidence="3" key="1">
    <citation type="submission" date="2020-04" db="EMBL/GenBank/DDBJ databases">
        <authorList>
            <person name="Chiriac C."/>
            <person name="Salcher M."/>
            <person name="Ghai R."/>
            <person name="Kavagutti S V."/>
        </authorList>
    </citation>
    <scope>NUCLEOTIDE SEQUENCE</scope>
</reference>
<feature type="region of interest" description="Disordered" evidence="2">
    <location>
        <begin position="617"/>
        <end position="637"/>
    </location>
</feature>
<evidence type="ECO:0000313" key="3">
    <source>
        <dbReference type="EMBL" id="CAB4139346.1"/>
    </source>
</evidence>
<name>A0A6J5M2R0_9CAUD</name>
<feature type="compositionally biased region" description="Pro residues" evidence="2">
    <location>
        <begin position="622"/>
        <end position="636"/>
    </location>
</feature>
<protein>
    <recommendedName>
        <fullName evidence="4">Portal protein</fullName>
    </recommendedName>
</protein>
<feature type="compositionally biased region" description="Basic and acidic residues" evidence="2">
    <location>
        <begin position="1"/>
        <end position="12"/>
    </location>
</feature>
<keyword evidence="1" id="KW-0175">Coiled coil</keyword>
<accession>A0A6J5M2R0</accession>
<dbReference type="Pfam" id="PF23899">
    <property type="entry name" value="SU10_portal"/>
    <property type="match status" value="1"/>
</dbReference>
<evidence type="ECO:0000256" key="2">
    <source>
        <dbReference type="SAM" id="MobiDB-lite"/>
    </source>
</evidence>
<proteinExistence type="predicted"/>